<protein>
    <submittedName>
        <fullName evidence="1">Uncharacterized protein</fullName>
    </submittedName>
</protein>
<dbReference type="HOGENOM" id="CLU_2880426_0_0_12"/>
<name>H2CKW6_9LEPT</name>
<proteinExistence type="predicted"/>
<gene>
    <name evidence="1" type="ORF">Lepil_1511</name>
</gene>
<keyword evidence="2" id="KW-1185">Reference proteome</keyword>
<sequence>MFTDKFSVRVNRDVQAEVWREIWTKPLRLCSYTKRDMTMAVKRTYGKINTHTYITSFSQLLNG</sequence>
<evidence type="ECO:0000313" key="1">
    <source>
        <dbReference type="EMBL" id="EHQ06200.1"/>
    </source>
</evidence>
<evidence type="ECO:0000313" key="2">
    <source>
        <dbReference type="Proteomes" id="UP000005737"/>
    </source>
</evidence>
<dbReference type="Proteomes" id="UP000005737">
    <property type="component" value="Unassembled WGS sequence"/>
</dbReference>
<dbReference type="EMBL" id="JH597773">
    <property type="protein sequence ID" value="EHQ06200.1"/>
    <property type="molecule type" value="Genomic_DNA"/>
</dbReference>
<dbReference type="AlphaFoldDB" id="H2CKW6"/>
<reference evidence="1 2" key="1">
    <citation type="submission" date="2011-10" db="EMBL/GenBank/DDBJ databases">
        <title>The Improved High-Quality Draft genome of Leptonema illini DSM 21528.</title>
        <authorList>
            <consortium name="US DOE Joint Genome Institute (JGI-PGF)"/>
            <person name="Lucas S."/>
            <person name="Copeland A."/>
            <person name="Lapidus A."/>
            <person name="Glavina del Rio T."/>
            <person name="Dalin E."/>
            <person name="Tice H."/>
            <person name="Bruce D."/>
            <person name="Goodwin L."/>
            <person name="Pitluck S."/>
            <person name="Peters L."/>
            <person name="Mikhailova N."/>
            <person name="Held B."/>
            <person name="Kyrpides N."/>
            <person name="Mavromatis K."/>
            <person name="Ivanova N."/>
            <person name="Markowitz V."/>
            <person name="Cheng J.-F."/>
            <person name="Hugenholtz P."/>
            <person name="Woyke T."/>
            <person name="Wu D."/>
            <person name="Gronow S."/>
            <person name="Wellnitz S."/>
            <person name="Brambilla E.-M."/>
            <person name="Klenk H.-P."/>
            <person name="Eisen J.A."/>
        </authorList>
    </citation>
    <scope>NUCLEOTIDE SEQUENCE [LARGE SCALE GENOMIC DNA]</scope>
    <source>
        <strain evidence="1 2">DSM 21528</strain>
    </source>
</reference>
<organism evidence="1 2">
    <name type="scientific">Leptonema illini DSM 21528</name>
    <dbReference type="NCBI Taxonomy" id="929563"/>
    <lineage>
        <taxon>Bacteria</taxon>
        <taxon>Pseudomonadati</taxon>
        <taxon>Spirochaetota</taxon>
        <taxon>Spirochaetia</taxon>
        <taxon>Leptospirales</taxon>
        <taxon>Leptospiraceae</taxon>
        <taxon>Leptonema</taxon>
    </lineage>
</organism>
<accession>H2CKW6</accession>